<dbReference type="EMBL" id="CP036339">
    <property type="protein sequence ID" value="QDT74154.1"/>
    <property type="molecule type" value="Genomic_DNA"/>
</dbReference>
<protein>
    <submittedName>
        <fullName evidence="1">Uncharacterized protein</fullName>
    </submittedName>
</protein>
<reference evidence="1 2" key="1">
    <citation type="submission" date="2019-02" db="EMBL/GenBank/DDBJ databases">
        <title>Deep-cultivation of Planctomycetes and their phenomic and genomic characterization uncovers novel biology.</title>
        <authorList>
            <person name="Wiegand S."/>
            <person name="Jogler M."/>
            <person name="Boedeker C."/>
            <person name="Pinto D."/>
            <person name="Vollmers J."/>
            <person name="Rivas-Marin E."/>
            <person name="Kohn T."/>
            <person name="Peeters S.H."/>
            <person name="Heuer A."/>
            <person name="Rast P."/>
            <person name="Oberbeckmann S."/>
            <person name="Bunk B."/>
            <person name="Jeske O."/>
            <person name="Meyerdierks A."/>
            <person name="Storesund J.E."/>
            <person name="Kallscheuer N."/>
            <person name="Luecker S."/>
            <person name="Lage O.M."/>
            <person name="Pohl T."/>
            <person name="Merkel B.J."/>
            <person name="Hornburger P."/>
            <person name="Mueller R.-W."/>
            <person name="Bruemmer F."/>
            <person name="Labrenz M."/>
            <person name="Spormann A.M."/>
            <person name="Op den Camp H."/>
            <person name="Overmann J."/>
            <person name="Amann R."/>
            <person name="Jetten M.S.M."/>
            <person name="Mascher T."/>
            <person name="Medema M.H."/>
            <person name="Devos D.P."/>
            <person name="Kaster A.-K."/>
            <person name="Ovreas L."/>
            <person name="Rohde M."/>
            <person name="Galperin M.Y."/>
            <person name="Jogler C."/>
        </authorList>
    </citation>
    <scope>NUCLEOTIDE SEQUENCE [LARGE SCALE GENOMIC DNA]</scope>
    <source>
        <strain evidence="1 2">I41</strain>
    </source>
</reference>
<dbReference type="Proteomes" id="UP000317909">
    <property type="component" value="Chromosome"/>
</dbReference>
<keyword evidence="2" id="KW-1185">Reference proteome</keyword>
<proteinExistence type="predicted"/>
<accession>A0A517U0K5</accession>
<evidence type="ECO:0000313" key="1">
    <source>
        <dbReference type="EMBL" id="QDT74154.1"/>
    </source>
</evidence>
<dbReference type="AlphaFoldDB" id="A0A517U0K5"/>
<dbReference type="RefSeq" id="WP_145433939.1">
    <property type="nucleotide sequence ID" value="NZ_CP036339.1"/>
</dbReference>
<dbReference type="KEGG" id="llh:I41_33490"/>
<evidence type="ECO:0000313" key="2">
    <source>
        <dbReference type="Proteomes" id="UP000317909"/>
    </source>
</evidence>
<name>A0A517U0K5_9BACT</name>
<organism evidence="1 2">
    <name type="scientific">Lacipirellula limnantheis</name>
    <dbReference type="NCBI Taxonomy" id="2528024"/>
    <lineage>
        <taxon>Bacteria</taxon>
        <taxon>Pseudomonadati</taxon>
        <taxon>Planctomycetota</taxon>
        <taxon>Planctomycetia</taxon>
        <taxon>Pirellulales</taxon>
        <taxon>Lacipirellulaceae</taxon>
        <taxon>Lacipirellula</taxon>
    </lineage>
</organism>
<gene>
    <name evidence="1" type="ORF">I41_33490</name>
</gene>
<sequence>MRESPNLPQLHQLDLEWARLSIAWAFSLRAEDVGLKADPVRWAQLAAVEVNATANELVSATFAELGEGATAVDITALFARKVLDWCDRHRHQPICGQLTAR</sequence>